<dbReference type="PANTHER" id="PTHR45527:SF1">
    <property type="entry name" value="FATTY ACID SYNTHASE"/>
    <property type="match status" value="1"/>
</dbReference>
<dbReference type="InterPro" id="IPR036736">
    <property type="entry name" value="ACP-like_sf"/>
</dbReference>
<gene>
    <name evidence="6" type="ORF">I8751_18160</name>
</gene>
<dbReference type="InterPro" id="IPR006162">
    <property type="entry name" value="Ppantetheine_attach_site"/>
</dbReference>
<dbReference type="InterPro" id="IPR023213">
    <property type="entry name" value="CAT-like_dom_sf"/>
</dbReference>
<name>A0A8J7HJR5_9CYAN</name>
<keyword evidence="3" id="KW-0596">Phosphopantetheine</keyword>
<dbReference type="Gene3D" id="3.30.559.10">
    <property type="entry name" value="Chloramphenicol acetyltransferase-like domain"/>
    <property type="match status" value="1"/>
</dbReference>
<keyword evidence="4" id="KW-0597">Phosphoprotein</keyword>
<comment type="caution">
    <text evidence="6">The sequence shown here is derived from an EMBL/GenBank/DDBJ whole genome shotgun (WGS) entry which is preliminary data.</text>
</comment>
<dbReference type="Gene3D" id="1.10.1200.10">
    <property type="entry name" value="ACP-like"/>
    <property type="match status" value="1"/>
</dbReference>
<organism evidence="6 7">
    <name type="scientific">Atlanticothrix silvestris CENA357</name>
    <dbReference type="NCBI Taxonomy" id="1725252"/>
    <lineage>
        <taxon>Bacteria</taxon>
        <taxon>Bacillati</taxon>
        <taxon>Cyanobacteriota</taxon>
        <taxon>Cyanophyceae</taxon>
        <taxon>Nostocales</taxon>
        <taxon>Nodulariaceae</taxon>
        <taxon>Atlanticothrix</taxon>
        <taxon>Atlanticothrix silvestris</taxon>
    </lineage>
</organism>
<dbReference type="InterPro" id="IPR009081">
    <property type="entry name" value="PP-bd_ACP"/>
</dbReference>
<dbReference type="GO" id="GO:0043041">
    <property type="term" value="P:amino acid activation for nonribosomal peptide biosynthetic process"/>
    <property type="evidence" value="ECO:0007669"/>
    <property type="project" value="TreeGrafter"/>
</dbReference>
<dbReference type="SMART" id="SM00823">
    <property type="entry name" value="PKS_PP"/>
    <property type="match status" value="1"/>
</dbReference>
<dbReference type="GO" id="GO:0031177">
    <property type="term" value="F:phosphopantetheine binding"/>
    <property type="evidence" value="ECO:0007669"/>
    <property type="project" value="InterPro"/>
</dbReference>
<dbReference type="Gene3D" id="3.30.300.30">
    <property type="match status" value="1"/>
</dbReference>
<dbReference type="PROSITE" id="PS50075">
    <property type="entry name" value="CARRIER"/>
    <property type="match status" value="1"/>
</dbReference>
<reference evidence="6 7" key="1">
    <citation type="journal article" date="2021" name="Int. J. Syst. Evol. Microbiol.">
        <title>Amazonocrinis nigriterrae gen. nov., sp. nov., Atlanticothrix silvestris gen. nov., sp. nov. and Dendronalium phyllosphericum gen. nov., sp. nov., nostocacean cyanobacteria from Brazilian environments.</title>
        <authorList>
            <person name="Alvarenga D.O."/>
            <person name="Andreote A.P.D."/>
            <person name="Branco L.H.Z."/>
            <person name="Delbaje E."/>
            <person name="Cruz R.B."/>
            <person name="Varani A.M."/>
            <person name="Fiore M.F."/>
        </authorList>
    </citation>
    <scope>NUCLEOTIDE SEQUENCE [LARGE SCALE GENOMIC DNA]</scope>
    <source>
        <strain evidence="6 7">CENA357</strain>
    </source>
</reference>
<dbReference type="Pfam" id="PF00550">
    <property type="entry name" value="PP-binding"/>
    <property type="match status" value="1"/>
</dbReference>
<dbReference type="InterPro" id="IPR025110">
    <property type="entry name" value="AMP-bd_C"/>
</dbReference>
<dbReference type="FunFam" id="3.40.50.12780:FF:000012">
    <property type="entry name" value="Non-ribosomal peptide synthetase"/>
    <property type="match status" value="1"/>
</dbReference>
<dbReference type="Gene3D" id="2.30.38.10">
    <property type="entry name" value="Luciferase, Domain 3"/>
    <property type="match status" value="1"/>
</dbReference>
<keyword evidence="7" id="KW-1185">Reference proteome</keyword>
<dbReference type="PANTHER" id="PTHR45527">
    <property type="entry name" value="NONRIBOSOMAL PEPTIDE SYNTHETASE"/>
    <property type="match status" value="1"/>
</dbReference>
<dbReference type="Proteomes" id="UP000599391">
    <property type="component" value="Unassembled WGS sequence"/>
</dbReference>
<dbReference type="FunFam" id="1.10.1200.10:FF:000005">
    <property type="entry name" value="Nonribosomal peptide synthetase 1"/>
    <property type="match status" value="1"/>
</dbReference>
<dbReference type="FunFam" id="2.30.38.10:FF:000001">
    <property type="entry name" value="Non-ribosomal peptide synthetase PvdI"/>
    <property type="match status" value="1"/>
</dbReference>
<dbReference type="InterPro" id="IPR001242">
    <property type="entry name" value="Condensation_dom"/>
</dbReference>
<dbReference type="GO" id="GO:0044550">
    <property type="term" value="P:secondary metabolite biosynthetic process"/>
    <property type="evidence" value="ECO:0007669"/>
    <property type="project" value="UniProtKB-ARBA"/>
</dbReference>
<dbReference type="InterPro" id="IPR010071">
    <property type="entry name" value="AA_adenyl_dom"/>
</dbReference>
<dbReference type="SUPFAM" id="SSF56801">
    <property type="entry name" value="Acetyl-CoA synthetase-like"/>
    <property type="match status" value="1"/>
</dbReference>
<dbReference type="SUPFAM" id="SSF47336">
    <property type="entry name" value="ACP-like"/>
    <property type="match status" value="1"/>
</dbReference>
<dbReference type="GO" id="GO:0005737">
    <property type="term" value="C:cytoplasm"/>
    <property type="evidence" value="ECO:0007669"/>
    <property type="project" value="TreeGrafter"/>
</dbReference>
<dbReference type="Pfam" id="PF00501">
    <property type="entry name" value="AMP-binding"/>
    <property type="match status" value="1"/>
</dbReference>
<dbReference type="InterPro" id="IPR020806">
    <property type="entry name" value="PKS_PP-bd"/>
</dbReference>
<dbReference type="CDD" id="cd05930">
    <property type="entry name" value="A_NRPS"/>
    <property type="match status" value="1"/>
</dbReference>
<dbReference type="PROSITE" id="PS00012">
    <property type="entry name" value="PHOSPHOPANTETHEINE"/>
    <property type="match status" value="1"/>
</dbReference>
<evidence type="ECO:0000256" key="1">
    <source>
        <dbReference type="ARBA" id="ARBA00001957"/>
    </source>
</evidence>
<dbReference type="GO" id="GO:0008610">
    <property type="term" value="P:lipid biosynthetic process"/>
    <property type="evidence" value="ECO:0007669"/>
    <property type="project" value="UniProtKB-ARBA"/>
</dbReference>
<comment type="cofactor">
    <cofactor evidence="1">
        <name>pantetheine 4'-phosphate</name>
        <dbReference type="ChEBI" id="CHEBI:47942"/>
    </cofactor>
</comment>
<dbReference type="GO" id="GO:0003824">
    <property type="term" value="F:catalytic activity"/>
    <property type="evidence" value="ECO:0007669"/>
    <property type="project" value="InterPro"/>
</dbReference>
<dbReference type="InterPro" id="IPR020845">
    <property type="entry name" value="AMP-binding_CS"/>
</dbReference>
<dbReference type="InterPro" id="IPR000873">
    <property type="entry name" value="AMP-dep_synth/lig_dom"/>
</dbReference>
<feature type="domain" description="Carrier" evidence="5">
    <location>
        <begin position="943"/>
        <end position="1018"/>
    </location>
</feature>
<dbReference type="AlphaFoldDB" id="A0A8J7HJR5"/>
<accession>A0A8J7HJR5</accession>
<evidence type="ECO:0000256" key="4">
    <source>
        <dbReference type="ARBA" id="ARBA00022553"/>
    </source>
</evidence>
<dbReference type="RefSeq" id="WP_214440497.1">
    <property type="nucleotide sequence ID" value="NZ_JAECZB010000067.1"/>
</dbReference>
<dbReference type="Pfam" id="PF13193">
    <property type="entry name" value="AMP-binding_C"/>
    <property type="match status" value="1"/>
</dbReference>
<evidence type="ECO:0000313" key="7">
    <source>
        <dbReference type="Proteomes" id="UP000599391"/>
    </source>
</evidence>
<dbReference type="NCBIfam" id="TIGR01733">
    <property type="entry name" value="AA-adenyl-dom"/>
    <property type="match status" value="1"/>
</dbReference>
<dbReference type="FunFam" id="3.40.50.980:FF:000001">
    <property type="entry name" value="Non-ribosomal peptide synthetase"/>
    <property type="match status" value="1"/>
</dbReference>
<dbReference type="InterPro" id="IPR045851">
    <property type="entry name" value="AMP-bd_C_sf"/>
</dbReference>
<evidence type="ECO:0000313" key="6">
    <source>
        <dbReference type="EMBL" id="MBH8554254.1"/>
    </source>
</evidence>
<sequence>MQNISIEGFQISPQQKRLWQLQQAGDRQAYIVKLMIEITGDINLSSLESSIQKVINRYEILRTKFSTIKGMSVPLQVITENNDFQINKIQNYHSKPTIFNLENGSVLDISLTNFFQNKYILIITLSAICGDIISLHNLVQEIFTAYTVKELTNEPIQYADISAWQNELLVGKEAEIGKDYWHKQNIYHLIAGKLPSEQSSTKPLAFNPQAININLSPDLINNLAVLANEDAEKIATLLMSSWQILLSRLTGEIEIAIATCFDGRNYAELKPALGLLAKYIPVSCAFKEDSTFAEIWQQLNTKISEIEQWQDTFSWEDIDSQELFLPFAFDFNSQPHQYLADNITFTVQKQHACIERFKVKLSCWLKDNSLITELHYDANLFSQGDIERLAQQWQTLLSNAVKNPETNVGKLEILSPLERQQLLFEFNQTQSAAPPYQCIHHWFEAQARSTPNNIAVVFEDEKLTYQQLDTKANVVAQKLVSLGVKPETVVALYIERSLELAIGILGILKAGGAYLPLDPSLPPAAVAWRLHDAQVSVLLTQRHFVHLIDQNQVQVLCLDADIQLSNPQLHPVGSKNLAYIIYTSGSTGKPKGVAVEHRHLLNYLNGILEKLNLPISANFATVSTFAADLGNTAIFAALCTGGCLHIISSERATNPQALADYCSRYQIDCLKIVPSHLSALLSSEYAQQILPRQRLILGGEACNWELIELVRKYAPNCQIFNHYGPTETTVGVLTYAVPTNAKSGKVPLGRPLANTQIYLLDKYQQPVPIGVTGEIYIGGDSVARGYLNQPEMTSDRFIQNPFNHTPGARLYKTGDQARYLPDGNLEFVGRVDDQVKLHGFRVELGEITAVLSQHPSVREVVVVLREDNPGQKQLVAYIVTHQQTAIDVHELRSFLKQKLPEYMLPAHFVQLKNLPLTANGKVNRLELPAPDKVRPEIAAAYIPPRNEAERIIAEIWQEVLAVEKVGIYDNFFELGGHSLLIIQLSVKLQQKFNRNISANDIFQNPTINALAKYLSQTDNQQSSSLEQSHERAQMRQNFVKRTAEAQRKQRGKNKTNL</sequence>
<comment type="similarity">
    <text evidence="2">Belongs to the ATP-dependent AMP-binding enzyme family.</text>
</comment>
<dbReference type="Pfam" id="PF00668">
    <property type="entry name" value="Condensation"/>
    <property type="match status" value="1"/>
</dbReference>
<evidence type="ECO:0000256" key="2">
    <source>
        <dbReference type="ARBA" id="ARBA00006432"/>
    </source>
</evidence>
<dbReference type="FunFam" id="3.30.300.30:FF:000010">
    <property type="entry name" value="Enterobactin synthetase component F"/>
    <property type="match status" value="1"/>
</dbReference>
<evidence type="ECO:0000259" key="5">
    <source>
        <dbReference type="PROSITE" id="PS50075"/>
    </source>
</evidence>
<dbReference type="SUPFAM" id="SSF52777">
    <property type="entry name" value="CoA-dependent acyltransferases"/>
    <property type="match status" value="2"/>
</dbReference>
<dbReference type="Gene3D" id="3.40.50.980">
    <property type="match status" value="2"/>
</dbReference>
<evidence type="ECO:0000256" key="3">
    <source>
        <dbReference type="ARBA" id="ARBA00022450"/>
    </source>
</evidence>
<dbReference type="Gene3D" id="3.30.559.30">
    <property type="entry name" value="Nonribosomal peptide synthetase, condensation domain"/>
    <property type="match status" value="1"/>
</dbReference>
<proteinExistence type="inferred from homology"/>
<dbReference type="EMBL" id="JAECZB010000067">
    <property type="protein sequence ID" value="MBH8554254.1"/>
    <property type="molecule type" value="Genomic_DNA"/>
</dbReference>
<dbReference type="PROSITE" id="PS00455">
    <property type="entry name" value="AMP_BINDING"/>
    <property type="match status" value="1"/>
</dbReference>
<protein>
    <submittedName>
        <fullName evidence="6">Amino acid adenylation domain-containing protein</fullName>
    </submittedName>
</protein>